<dbReference type="InterPro" id="IPR037203">
    <property type="entry name" value="T3SS_needle-like_sf"/>
</dbReference>
<dbReference type="Proteomes" id="UP001168613">
    <property type="component" value="Unassembled WGS sequence"/>
</dbReference>
<protein>
    <submittedName>
        <fullName evidence="1">EscF/YscF/HrpA family type III secretion system needle major subunit</fullName>
    </submittedName>
</protein>
<gene>
    <name evidence="1" type="ORF">LMS43_02115</name>
</gene>
<dbReference type="SUPFAM" id="SSF140129">
    <property type="entry name" value="MxiH-like"/>
    <property type="match status" value="1"/>
</dbReference>
<dbReference type="InterPro" id="IPR021123">
    <property type="entry name" value="T3SS_needle-like"/>
</dbReference>
<accession>A0ABT8EFM0</accession>
<reference evidence="1" key="1">
    <citation type="submission" date="2021-11" db="EMBL/GenBank/DDBJ databases">
        <title>Draft genome sequence of Alcaligenes endophyticus type strain CCUG 75668T.</title>
        <authorList>
            <person name="Salva-Serra F."/>
            <person name="Duran R.E."/>
            <person name="Seeger M."/>
            <person name="Moore E.R.B."/>
            <person name="Jaen-Luchoro D."/>
        </authorList>
    </citation>
    <scope>NUCLEOTIDE SEQUENCE</scope>
    <source>
        <strain evidence="1">CCUG 75668</strain>
    </source>
</reference>
<dbReference type="Gene3D" id="1.20.58.90">
    <property type="match status" value="1"/>
</dbReference>
<dbReference type="RefSeq" id="WP_266122588.1">
    <property type="nucleotide sequence ID" value="NZ_JAJHNU010000001.1"/>
</dbReference>
<organism evidence="1 2">
    <name type="scientific">Alcaligenes endophyticus</name>
    <dbReference type="NCBI Taxonomy" id="1929088"/>
    <lineage>
        <taxon>Bacteria</taxon>
        <taxon>Pseudomonadati</taxon>
        <taxon>Pseudomonadota</taxon>
        <taxon>Betaproteobacteria</taxon>
        <taxon>Burkholderiales</taxon>
        <taxon>Alcaligenaceae</taxon>
        <taxon>Alcaligenes</taxon>
    </lineage>
</organism>
<comment type="caution">
    <text evidence="1">The sequence shown here is derived from an EMBL/GenBank/DDBJ whole genome shotgun (WGS) entry which is preliminary data.</text>
</comment>
<dbReference type="Pfam" id="PF09392">
    <property type="entry name" value="T3SS_needle_F"/>
    <property type="match status" value="1"/>
</dbReference>
<keyword evidence="2" id="KW-1185">Reference proteome</keyword>
<proteinExistence type="predicted"/>
<evidence type="ECO:0000313" key="1">
    <source>
        <dbReference type="EMBL" id="MDN4120076.1"/>
    </source>
</evidence>
<sequence length="89" mass="9620">MAIDSMYGGSQGLSLTQVNQSIYQGLSTQEAKLRDTLASIGSKADGAVTQAELLRMQQEVQQWTMLIDIQSTITKQIGDSIKSVIQKSG</sequence>
<name>A0ABT8EFM0_9BURK</name>
<evidence type="ECO:0000313" key="2">
    <source>
        <dbReference type="Proteomes" id="UP001168613"/>
    </source>
</evidence>
<dbReference type="EMBL" id="JAJHNU010000001">
    <property type="protein sequence ID" value="MDN4120076.1"/>
    <property type="molecule type" value="Genomic_DNA"/>
</dbReference>